<sequence length="45" mass="5289">MSLYSQKKENDQGFVHQIDQEQLENSNKNEKLPEFDEYGTALNDI</sequence>
<dbReference type="EMBL" id="JBJHQH010000011">
    <property type="protein sequence ID" value="MFK9092802.1"/>
    <property type="molecule type" value="Genomic_DNA"/>
</dbReference>
<evidence type="ECO:0008006" key="4">
    <source>
        <dbReference type="Google" id="ProtNLM"/>
    </source>
</evidence>
<name>A0ABW8RJN5_9BACI</name>
<dbReference type="Proteomes" id="UP001623041">
    <property type="component" value="Unassembled WGS sequence"/>
</dbReference>
<keyword evidence="3" id="KW-1185">Reference proteome</keyword>
<protein>
    <recommendedName>
        <fullName evidence="4">DUF4021 domain-containing protein</fullName>
    </recommendedName>
</protein>
<feature type="region of interest" description="Disordered" evidence="1">
    <location>
        <begin position="1"/>
        <end position="32"/>
    </location>
</feature>
<evidence type="ECO:0000313" key="3">
    <source>
        <dbReference type="Proteomes" id="UP001623041"/>
    </source>
</evidence>
<evidence type="ECO:0000313" key="2">
    <source>
        <dbReference type="EMBL" id="MFK9092802.1"/>
    </source>
</evidence>
<feature type="compositionally biased region" description="Basic and acidic residues" evidence="1">
    <location>
        <begin position="1"/>
        <end position="11"/>
    </location>
</feature>
<comment type="caution">
    <text evidence="2">The sequence shown here is derived from an EMBL/GenBank/DDBJ whole genome shotgun (WGS) entry which is preliminary data.</text>
</comment>
<evidence type="ECO:0000256" key="1">
    <source>
        <dbReference type="SAM" id="MobiDB-lite"/>
    </source>
</evidence>
<organism evidence="2 3">
    <name type="scientific">Bacillus salipaludis</name>
    <dbReference type="NCBI Taxonomy" id="2547811"/>
    <lineage>
        <taxon>Bacteria</taxon>
        <taxon>Bacillati</taxon>
        <taxon>Bacillota</taxon>
        <taxon>Bacilli</taxon>
        <taxon>Bacillales</taxon>
        <taxon>Bacillaceae</taxon>
        <taxon>Bacillus</taxon>
    </lineage>
</organism>
<gene>
    <name evidence="2" type="ORF">ACJEBI_15115</name>
</gene>
<accession>A0ABW8RJN5</accession>
<reference evidence="2 3" key="1">
    <citation type="submission" date="2024-11" db="EMBL/GenBank/DDBJ databases">
        <authorList>
            <person name="Lucas J.A."/>
        </authorList>
    </citation>
    <scope>NUCLEOTIDE SEQUENCE [LARGE SCALE GENOMIC DNA]</scope>
    <source>
        <strain evidence="2 3">Z 5.4</strain>
    </source>
</reference>
<dbReference type="RefSeq" id="WP_406581375.1">
    <property type="nucleotide sequence ID" value="NZ_JBJHQH010000011.1"/>
</dbReference>
<proteinExistence type="predicted"/>